<keyword evidence="3" id="KW-0539">Nucleus</keyword>
<gene>
    <name evidence="6" type="ORF">K504DRAFT_362654</name>
</gene>
<evidence type="ECO:0000313" key="7">
    <source>
        <dbReference type="Proteomes" id="UP000799428"/>
    </source>
</evidence>
<evidence type="ECO:0000259" key="5">
    <source>
        <dbReference type="PROSITE" id="PS50102"/>
    </source>
</evidence>
<keyword evidence="7" id="KW-1185">Reference proteome</keyword>
<dbReference type="SMART" id="SM00360">
    <property type="entry name" value="RRM"/>
    <property type="match status" value="1"/>
</dbReference>
<proteinExistence type="predicted"/>
<name>A0A6G1K3S7_9PLEO</name>
<dbReference type="Gene3D" id="3.30.70.330">
    <property type="match status" value="1"/>
</dbReference>
<accession>A0A6G1K3S7</accession>
<keyword evidence="2 4" id="KW-0694">RNA-binding</keyword>
<dbReference type="PROSITE" id="PS50102">
    <property type="entry name" value="RRM"/>
    <property type="match status" value="1"/>
</dbReference>
<feature type="domain" description="RRM" evidence="5">
    <location>
        <begin position="4"/>
        <end position="82"/>
    </location>
</feature>
<evidence type="ECO:0000256" key="1">
    <source>
        <dbReference type="ARBA" id="ARBA00004604"/>
    </source>
</evidence>
<dbReference type="AlphaFoldDB" id="A0A6G1K3S7"/>
<dbReference type="InterPro" id="IPR000504">
    <property type="entry name" value="RRM_dom"/>
</dbReference>
<evidence type="ECO:0000313" key="6">
    <source>
        <dbReference type="EMBL" id="KAF2707027.1"/>
    </source>
</evidence>
<dbReference type="EMBL" id="MU005774">
    <property type="protein sequence ID" value="KAF2707027.1"/>
    <property type="molecule type" value="Genomic_DNA"/>
</dbReference>
<dbReference type="GO" id="GO:0005730">
    <property type="term" value="C:nucleolus"/>
    <property type="evidence" value="ECO:0007669"/>
    <property type="project" value="UniProtKB-SubCell"/>
</dbReference>
<evidence type="ECO:0000256" key="4">
    <source>
        <dbReference type="PROSITE-ProRule" id="PRU00176"/>
    </source>
</evidence>
<reference evidence="6" key="1">
    <citation type="journal article" date="2020" name="Stud. Mycol.">
        <title>101 Dothideomycetes genomes: a test case for predicting lifestyles and emergence of pathogens.</title>
        <authorList>
            <person name="Haridas S."/>
            <person name="Albert R."/>
            <person name="Binder M."/>
            <person name="Bloem J."/>
            <person name="Labutti K."/>
            <person name="Salamov A."/>
            <person name="Andreopoulos B."/>
            <person name="Baker S."/>
            <person name="Barry K."/>
            <person name="Bills G."/>
            <person name="Bluhm B."/>
            <person name="Cannon C."/>
            <person name="Castanera R."/>
            <person name="Culley D."/>
            <person name="Daum C."/>
            <person name="Ezra D."/>
            <person name="Gonzalez J."/>
            <person name="Henrissat B."/>
            <person name="Kuo A."/>
            <person name="Liang C."/>
            <person name="Lipzen A."/>
            <person name="Lutzoni F."/>
            <person name="Magnuson J."/>
            <person name="Mondo S."/>
            <person name="Nolan M."/>
            <person name="Ohm R."/>
            <person name="Pangilinan J."/>
            <person name="Park H.-J."/>
            <person name="Ramirez L."/>
            <person name="Alfaro M."/>
            <person name="Sun H."/>
            <person name="Tritt A."/>
            <person name="Yoshinaga Y."/>
            <person name="Zwiers L.-H."/>
            <person name="Turgeon B."/>
            <person name="Goodwin S."/>
            <person name="Spatafora J."/>
            <person name="Crous P."/>
            <person name="Grigoriev I."/>
        </authorList>
    </citation>
    <scope>NUCLEOTIDE SEQUENCE</scope>
    <source>
        <strain evidence="6">CBS 279.74</strain>
    </source>
</reference>
<feature type="non-terminal residue" evidence="6">
    <location>
        <position position="1"/>
    </location>
</feature>
<dbReference type="OrthoDB" id="21467at2759"/>
<organism evidence="6 7">
    <name type="scientific">Pleomassaria siparia CBS 279.74</name>
    <dbReference type="NCBI Taxonomy" id="1314801"/>
    <lineage>
        <taxon>Eukaryota</taxon>
        <taxon>Fungi</taxon>
        <taxon>Dikarya</taxon>
        <taxon>Ascomycota</taxon>
        <taxon>Pezizomycotina</taxon>
        <taxon>Dothideomycetes</taxon>
        <taxon>Pleosporomycetidae</taxon>
        <taxon>Pleosporales</taxon>
        <taxon>Pleomassariaceae</taxon>
        <taxon>Pleomassaria</taxon>
    </lineage>
</organism>
<dbReference type="SUPFAM" id="SSF54928">
    <property type="entry name" value="RNA-binding domain, RBD"/>
    <property type="match status" value="1"/>
</dbReference>
<dbReference type="CDD" id="cd12307">
    <property type="entry name" value="RRM_NIFK_like"/>
    <property type="match status" value="1"/>
</dbReference>
<evidence type="ECO:0000256" key="2">
    <source>
        <dbReference type="ARBA" id="ARBA00022884"/>
    </source>
</evidence>
<protein>
    <submittedName>
        <fullName evidence="6">RNA-binding domain-containing protein</fullName>
    </submittedName>
</protein>
<dbReference type="PANTHER" id="PTHR46754">
    <property type="entry name" value="MKI67 FHA DOMAIN-INTERACTING NUCLEOLAR PHOSPHOPROTEIN"/>
    <property type="match status" value="1"/>
</dbReference>
<dbReference type="InterPro" id="IPR035979">
    <property type="entry name" value="RBD_domain_sf"/>
</dbReference>
<comment type="subcellular location">
    <subcellularLocation>
        <location evidence="1">Nucleus</location>
        <location evidence="1">Nucleolus</location>
    </subcellularLocation>
</comment>
<evidence type="ECO:0000256" key="3">
    <source>
        <dbReference type="ARBA" id="ARBA00023242"/>
    </source>
</evidence>
<dbReference type="Pfam" id="PF00076">
    <property type="entry name" value="RRM_1"/>
    <property type="match status" value="1"/>
</dbReference>
<dbReference type="Proteomes" id="UP000799428">
    <property type="component" value="Unassembled WGS sequence"/>
</dbReference>
<dbReference type="GO" id="GO:0003723">
    <property type="term" value="F:RNA binding"/>
    <property type="evidence" value="ECO:0007669"/>
    <property type="project" value="UniProtKB-UniRule"/>
</dbReference>
<dbReference type="InterPro" id="IPR012677">
    <property type="entry name" value="Nucleotide-bd_a/b_plait_sf"/>
</dbReference>
<sequence>DEPGVIYVGRIPHGFYESQMRAYFKQFGKVTRLRVSRNKKTGASKHYAFVEFASAEVADIVARTMNNYLMFGHILQCRIIPTAQVNANLFDGANTRFKTDPRNKKEGAAMEHGAERAVWEKRIEKAQKKRAGRAKMLQDEMDYEFTGPALKPV</sequence>
<feature type="non-terminal residue" evidence="6">
    <location>
        <position position="153"/>
    </location>
</feature>